<dbReference type="Gene3D" id="1.25.40.10">
    <property type="entry name" value="Tetratricopeptide repeat domain"/>
    <property type="match status" value="1"/>
</dbReference>
<dbReference type="RefSeq" id="WP_136893387.1">
    <property type="nucleotide sequence ID" value="NZ_SWJE01000004.1"/>
</dbReference>
<dbReference type="InterPro" id="IPR059106">
    <property type="entry name" value="WHD_MalT"/>
</dbReference>
<keyword evidence="3" id="KW-0804">Transcription</keyword>
<dbReference type="PANTHER" id="PTHR44688:SF25">
    <property type="entry name" value="HTH LUXR-TYPE DOMAIN-CONTAINING PROTEIN"/>
    <property type="match status" value="1"/>
</dbReference>
<dbReference type="Gene3D" id="3.40.50.300">
    <property type="entry name" value="P-loop containing nucleotide triphosphate hydrolases"/>
    <property type="match status" value="1"/>
</dbReference>
<sequence length="906" mass="99886">MIVSSNLVRPFPSTKLNPPATTAAQVQRDAICQLVRTSASAKLILVRAPAGFGKTTAMVQCRDLFVRSHVDTAWMTLDNADNDASRFLACLTAAVDGMTQEFGNPPAQIATDRNRAPGDVALEIMACLATHAAPFALFLDDFEAVQEPTVLRLVREILDNLPRNGQLVIGSRGLPDLGLGRLRARGQLLEIDATQLRFSLSETTEFFNRLRKVPLRDEDLSQLQRKTEGWVAALWLASVAIERRDDCSAFIARFSGSNEAVADYLAEDVLAHQPPPVREFLLKTSILRHLNASLCDTLLPGTHSAAVLRQLKEANLFLTPIEGQEGTYRYHSLFAGFLRAHLAREMPAELLRLHRAASQWYEAQGRPVPAIDHAIEGANFGHAAELLAQHAESLLEDGRMRLLTRWFAALPEPHTRDSELLQVIHAWALCFTHGARDAMALLERSDCSTSTDPKILAHVLALRPMMLAIMDQNESAYSEGRAALARLPVSEAFSASVLSNEMAYICAIKGDYQEAHRLLDAARHRLGGDSNLFNKMYSESVEGLIDLEEGRLQQATARFRMAVSATHSVSWRHSGGNAYAGVLYASSLYEMNDLDQAERLLHVYVPLARDMGLADHMILGYAMLSRIAFQRGDVDLAFHCLTELEYLGHYRQLPRVVGSAKLERARLLTLQGNLPAAREELDRAATPEVWQEVSRLRLPAHDLEYHALGELRWQIAGGNGSRALLALEVAIDEATQTRRHRRALKLRVLQSIALRQKGEAGAALAAMREALRSASSEGFVRLFVDESERAGLLVRQVDDALRAEGGGNDPIFTVYLQKLLLAFGPAAMAEPDLPGIAAPGLVEPLTTKEIRILSLLAEGYSNSALAEKLFVSQSTVRTHLRNINGKLHAQSRTQAVALARRLGVIR</sequence>
<dbReference type="EMBL" id="SWJE01000004">
    <property type="protein sequence ID" value="TKC90057.1"/>
    <property type="molecule type" value="Genomic_DNA"/>
</dbReference>
<reference evidence="5 6" key="1">
    <citation type="submission" date="2019-04" db="EMBL/GenBank/DDBJ databases">
        <title>Trinickia sp. 7GSK02, isolated from subtropical forest soil.</title>
        <authorList>
            <person name="Gao Z.-H."/>
            <person name="Qiu L.-H."/>
        </authorList>
    </citation>
    <scope>NUCLEOTIDE SEQUENCE [LARGE SCALE GENOMIC DNA]</scope>
    <source>
        <strain evidence="5 6">7GSK02</strain>
    </source>
</reference>
<keyword evidence="2" id="KW-0238">DNA-binding</keyword>
<dbReference type="GO" id="GO:0003677">
    <property type="term" value="F:DNA binding"/>
    <property type="evidence" value="ECO:0007669"/>
    <property type="project" value="UniProtKB-KW"/>
</dbReference>
<dbReference type="Pfam" id="PF17874">
    <property type="entry name" value="TPR_MalT"/>
    <property type="match status" value="1"/>
</dbReference>
<dbReference type="SUPFAM" id="SSF52540">
    <property type="entry name" value="P-loop containing nucleoside triphosphate hydrolases"/>
    <property type="match status" value="1"/>
</dbReference>
<keyword evidence="1" id="KW-0805">Transcription regulation</keyword>
<feature type="domain" description="HTH luxR-type" evidence="4">
    <location>
        <begin position="838"/>
        <end position="903"/>
    </location>
</feature>
<dbReference type="AlphaFoldDB" id="A0A4U1I9H2"/>
<dbReference type="Gene3D" id="1.10.10.10">
    <property type="entry name" value="Winged helix-like DNA-binding domain superfamily/Winged helix DNA-binding domain"/>
    <property type="match status" value="1"/>
</dbReference>
<dbReference type="Pfam" id="PF00196">
    <property type="entry name" value="GerE"/>
    <property type="match status" value="1"/>
</dbReference>
<dbReference type="PRINTS" id="PR00038">
    <property type="entry name" value="HTHLUXR"/>
</dbReference>
<evidence type="ECO:0000313" key="6">
    <source>
        <dbReference type="Proteomes" id="UP000305539"/>
    </source>
</evidence>
<dbReference type="GO" id="GO:0006355">
    <property type="term" value="P:regulation of DNA-templated transcription"/>
    <property type="evidence" value="ECO:0007669"/>
    <property type="project" value="InterPro"/>
</dbReference>
<dbReference type="Pfam" id="PF25873">
    <property type="entry name" value="WHD_MalT"/>
    <property type="match status" value="1"/>
</dbReference>
<dbReference type="CDD" id="cd06170">
    <property type="entry name" value="LuxR_C_like"/>
    <property type="match status" value="1"/>
</dbReference>
<dbReference type="PROSITE" id="PS50043">
    <property type="entry name" value="HTH_LUXR_2"/>
    <property type="match status" value="1"/>
</dbReference>
<accession>A0A4U1I9H2</accession>
<dbReference type="InterPro" id="IPR027417">
    <property type="entry name" value="P-loop_NTPase"/>
</dbReference>
<keyword evidence="6" id="KW-1185">Reference proteome</keyword>
<dbReference type="InterPro" id="IPR011990">
    <property type="entry name" value="TPR-like_helical_dom_sf"/>
</dbReference>
<protein>
    <submittedName>
        <fullName evidence="5">Helix-turn-helix transcriptional regulator</fullName>
    </submittedName>
</protein>
<dbReference type="SUPFAM" id="SSF46894">
    <property type="entry name" value="C-terminal effector domain of the bipartite response regulators"/>
    <property type="match status" value="1"/>
</dbReference>
<evidence type="ECO:0000256" key="3">
    <source>
        <dbReference type="ARBA" id="ARBA00023163"/>
    </source>
</evidence>
<comment type="caution">
    <text evidence="5">The sequence shown here is derived from an EMBL/GenBank/DDBJ whole genome shotgun (WGS) entry which is preliminary data.</text>
</comment>
<dbReference type="OrthoDB" id="134985at2"/>
<organism evidence="5 6">
    <name type="scientific">Trinickia terrae</name>
    <dbReference type="NCBI Taxonomy" id="2571161"/>
    <lineage>
        <taxon>Bacteria</taxon>
        <taxon>Pseudomonadati</taxon>
        <taxon>Pseudomonadota</taxon>
        <taxon>Betaproteobacteria</taxon>
        <taxon>Burkholderiales</taxon>
        <taxon>Burkholderiaceae</taxon>
        <taxon>Trinickia</taxon>
    </lineage>
</organism>
<evidence type="ECO:0000313" key="5">
    <source>
        <dbReference type="EMBL" id="TKC90057.1"/>
    </source>
</evidence>
<dbReference type="InterPro" id="IPR036388">
    <property type="entry name" value="WH-like_DNA-bd_sf"/>
</dbReference>
<dbReference type="SMART" id="SM00421">
    <property type="entry name" value="HTH_LUXR"/>
    <property type="match status" value="1"/>
</dbReference>
<gene>
    <name evidence="5" type="ORF">FAZ69_07800</name>
</gene>
<dbReference type="SUPFAM" id="SSF48452">
    <property type="entry name" value="TPR-like"/>
    <property type="match status" value="1"/>
</dbReference>
<dbReference type="InterPro" id="IPR016032">
    <property type="entry name" value="Sig_transdc_resp-reg_C-effctor"/>
</dbReference>
<proteinExistence type="predicted"/>
<evidence type="ECO:0000259" key="4">
    <source>
        <dbReference type="PROSITE" id="PS50043"/>
    </source>
</evidence>
<dbReference type="InterPro" id="IPR000792">
    <property type="entry name" value="Tscrpt_reg_LuxR_C"/>
</dbReference>
<dbReference type="Proteomes" id="UP000305539">
    <property type="component" value="Unassembled WGS sequence"/>
</dbReference>
<dbReference type="PANTHER" id="PTHR44688">
    <property type="entry name" value="DNA-BINDING TRANSCRIPTIONAL ACTIVATOR DEVR_DOSR"/>
    <property type="match status" value="1"/>
</dbReference>
<dbReference type="InterPro" id="IPR041617">
    <property type="entry name" value="TPR_MalT"/>
</dbReference>
<evidence type="ECO:0000256" key="2">
    <source>
        <dbReference type="ARBA" id="ARBA00023125"/>
    </source>
</evidence>
<evidence type="ECO:0000256" key="1">
    <source>
        <dbReference type="ARBA" id="ARBA00023015"/>
    </source>
</evidence>
<name>A0A4U1I9H2_9BURK</name>